<evidence type="ECO:0000313" key="2">
    <source>
        <dbReference type="Proteomes" id="UP000438429"/>
    </source>
</evidence>
<name>A0A6A4TGC8_SCOMX</name>
<dbReference type="Proteomes" id="UP000438429">
    <property type="component" value="Unassembled WGS sequence"/>
</dbReference>
<dbReference type="EMBL" id="VEVO01000004">
    <property type="protein sequence ID" value="KAF0042820.1"/>
    <property type="molecule type" value="Genomic_DNA"/>
</dbReference>
<proteinExistence type="predicted"/>
<comment type="caution">
    <text evidence="1">The sequence shown here is derived from an EMBL/GenBank/DDBJ whole genome shotgun (WGS) entry which is preliminary data.</text>
</comment>
<organism evidence="1 2">
    <name type="scientific">Scophthalmus maximus</name>
    <name type="common">Turbot</name>
    <name type="synonym">Psetta maxima</name>
    <dbReference type="NCBI Taxonomy" id="52904"/>
    <lineage>
        <taxon>Eukaryota</taxon>
        <taxon>Metazoa</taxon>
        <taxon>Chordata</taxon>
        <taxon>Craniata</taxon>
        <taxon>Vertebrata</taxon>
        <taxon>Euteleostomi</taxon>
        <taxon>Actinopterygii</taxon>
        <taxon>Neopterygii</taxon>
        <taxon>Teleostei</taxon>
        <taxon>Neoteleostei</taxon>
        <taxon>Acanthomorphata</taxon>
        <taxon>Carangaria</taxon>
        <taxon>Pleuronectiformes</taxon>
        <taxon>Pleuronectoidei</taxon>
        <taxon>Scophthalmidae</taxon>
        <taxon>Scophthalmus</taxon>
    </lineage>
</organism>
<reference evidence="1 2" key="1">
    <citation type="submission" date="2019-06" db="EMBL/GenBank/DDBJ databases">
        <title>Draft genomes of female and male turbot (Scophthalmus maximus).</title>
        <authorList>
            <person name="Xu H."/>
            <person name="Xu X.-W."/>
            <person name="Shao C."/>
            <person name="Chen S."/>
        </authorList>
    </citation>
    <scope>NUCLEOTIDE SEQUENCE [LARGE SCALE GENOMIC DNA]</scope>
    <source>
        <strain evidence="1">Ysfricsl-2016a</strain>
        <tissue evidence="1">Blood</tissue>
    </source>
</reference>
<accession>A0A6A4TGC8</accession>
<dbReference type="AlphaFoldDB" id="A0A6A4TGC8"/>
<sequence>MMDMSRSPVFACRDYSDPAATLVESQRILGSVRAARPLPAEFFLAARPAVARVMRLSPPSSSTSTATLVESQRILGSVRAARPLPAEFFLAARPAVARVMRLSPPSSSTSTSLSTSACKFNGLQRREHFPAISIGAGLHKGKRVAYNLPPPRKGFMAVEPTAKNINVFIPLM</sequence>
<protein>
    <submittedName>
        <fullName evidence="1">Uncharacterized protein</fullName>
    </submittedName>
</protein>
<gene>
    <name evidence="1" type="ORF">F2P81_004157</name>
</gene>
<evidence type="ECO:0000313" key="1">
    <source>
        <dbReference type="EMBL" id="KAF0042820.1"/>
    </source>
</evidence>